<evidence type="ECO:0000256" key="1">
    <source>
        <dbReference type="SAM" id="SignalP"/>
    </source>
</evidence>
<protein>
    <submittedName>
        <fullName evidence="2">Uncharacterized protein</fullName>
    </submittedName>
</protein>
<keyword evidence="3" id="KW-1185">Reference proteome</keyword>
<evidence type="ECO:0000313" key="3">
    <source>
        <dbReference type="Proteomes" id="UP000193409"/>
    </source>
</evidence>
<organism evidence="2 3">
    <name type="scientific">Pseudoruegeria aquimaris</name>
    <dbReference type="NCBI Taxonomy" id="393663"/>
    <lineage>
        <taxon>Bacteria</taxon>
        <taxon>Pseudomonadati</taxon>
        <taxon>Pseudomonadota</taxon>
        <taxon>Alphaproteobacteria</taxon>
        <taxon>Rhodobacterales</taxon>
        <taxon>Roseobacteraceae</taxon>
        <taxon>Pseudoruegeria</taxon>
    </lineage>
</organism>
<feature type="signal peptide" evidence="1">
    <location>
        <begin position="1"/>
        <end position="35"/>
    </location>
</feature>
<keyword evidence="1" id="KW-0732">Signal</keyword>
<dbReference type="Proteomes" id="UP000193409">
    <property type="component" value="Unassembled WGS sequence"/>
</dbReference>
<evidence type="ECO:0000313" key="2">
    <source>
        <dbReference type="EMBL" id="SLN30747.1"/>
    </source>
</evidence>
<name>A0A1Y5S6B9_9RHOB</name>
<feature type="chain" id="PRO_5012464194" evidence="1">
    <location>
        <begin position="36"/>
        <end position="273"/>
    </location>
</feature>
<gene>
    <name evidence="2" type="ORF">PSA7680_01474</name>
</gene>
<reference evidence="2 3" key="1">
    <citation type="submission" date="2017-03" db="EMBL/GenBank/DDBJ databases">
        <authorList>
            <person name="Afonso C.L."/>
            <person name="Miller P.J."/>
            <person name="Scott M.A."/>
            <person name="Spackman E."/>
            <person name="Goraichik I."/>
            <person name="Dimitrov K.M."/>
            <person name="Suarez D.L."/>
            <person name="Swayne D.E."/>
        </authorList>
    </citation>
    <scope>NUCLEOTIDE SEQUENCE [LARGE SCALE GENOMIC DNA]</scope>
    <source>
        <strain evidence="2 3">CECT 7680</strain>
    </source>
</reference>
<dbReference type="EMBL" id="FWFQ01000008">
    <property type="protein sequence ID" value="SLN30747.1"/>
    <property type="molecule type" value="Genomic_DNA"/>
</dbReference>
<proteinExistence type="predicted"/>
<dbReference type="OrthoDB" id="7869410at2"/>
<sequence>MKPVRLAAKAGLIACALALSGLALSGLAPPGGALAQGTTPQERFWILWEHIEQVGTDCPGGKNCETRRSYTSRLFEPADREGVYRLFGLLDLHAAKRGQAAEHPEAPRICQHNDPEVMLGFDPERLRLSEKIDALAGLPGVYVNLRGLKAPEGYEGDFGGKLQAAFESRFRNAGIRLLSKEEVERTPGQPKLNVYFSRTNPDTGCWFSVFASLSQTVLLTRDIRTKLVAGTWAMSSGRSASNPDIGEYDAILRVADAFVRDYLKANPGAGGGG</sequence>
<accession>A0A1Y5S6B9</accession>
<dbReference type="RefSeq" id="WP_139838576.1">
    <property type="nucleotide sequence ID" value="NZ_FWFQ01000008.1"/>
</dbReference>
<dbReference type="AlphaFoldDB" id="A0A1Y5S6B9"/>